<reference evidence="2 3" key="1">
    <citation type="submission" date="2018-10" db="EMBL/GenBank/DDBJ databases">
        <title>Genome assembly for a Yunnan-Guizhou Plateau 3E fish, Anabarilius grahami (Regan), and its evolutionary and genetic applications.</title>
        <authorList>
            <person name="Jiang W."/>
        </authorList>
    </citation>
    <scope>NUCLEOTIDE SEQUENCE [LARGE SCALE GENOMIC DNA]</scope>
    <source>
        <strain evidence="2">AG-KIZ</strain>
        <tissue evidence="2">Muscle</tissue>
    </source>
</reference>
<protein>
    <submittedName>
        <fullName evidence="2">Uncharacterized protein</fullName>
    </submittedName>
</protein>
<feature type="region of interest" description="Disordered" evidence="1">
    <location>
        <begin position="13"/>
        <end position="51"/>
    </location>
</feature>
<proteinExistence type="predicted"/>
<sequence length="353" mass="37847">MFPCPPLPVSLMSRTPYASPRPRSIGSMRRQSPSGMAFSKVKPRKHPRKGLGIATSHLKPGYSFISHFSNRFSPLLLLHAITVGVAEECETSSTRIMAAAPERTHEIAMTTKSNHVTAVVPETYHVVAVITDPIYATAGVPETVHVAAAALKSIHAAVAISDPVYVSSGLPESRHVSADLPEPRHISADLPEPRHISADLPEPRHVSVALPEPRHVSEDLPKPRHFSADLSEPRHIMAVTPESHLVAVVIPQHVIKHQRLASSVEDPVLVSVRTAGIPRPTHFSPLAPELIPLSAKLPIMGVALWCIWAAYTTTESPEVVAYAAEPPEVAALASAPCVVVVSSDALSANELSS</sequence>
<dbReference type="OrthoDB" id="118234at2759"/>
<evidence type="ECO:0000313" key="2">
    <source>
        <dbReference type="EMBL" id="ROK35860.1"/>
    </source>
</evidence>
<evidence type="ECO:0000256" key="1">
    <source>
        <dbReference type="SAM" id="MobiDB-lite"/>
    </source>
</evidence>
<dbReference type="AlphaFoldDB" id="A0A3N0Y155"/>
<evidence type="ECO:0000313" key="3">
    <source>
        <dbReference type="Proteomes" id="UP000281406"/>
    </source>
</evidence>
<name>A0A3N0Y155_ANAGA</name>
<dbReference type="EMBL" id="RJVU01057109">
    <property type="protein sequence ID" value="ROK35860.1"/>
    <property type="molecule type" value="Genomic_DNA"/>
</dbReference>
<keyword evidence="3" id="KW-1185">Reference proteome</keyword>
<dbReference type="Proteomes" id="UP000281406">
    <property type="component" value="Unassembled WGS sequence"/>
</dbReference>
<gene>
    <name evidence="2" type="ORF">DPX16_17603</name>
</gene>
<comment type="caution">
    <text evidence="2">The sequence shown here is derived from an EMBL/GenBank/DDBJ whole genome shotgun (WGS) entry which is preliminary data.</text>
</comment>
<accession>A0A3N0Y155</accession>
<organism evidence="2 3">
    <name type="scientific">Anabarilius grahami</name>
    <name type="common">Kanglang fish</name>
    <name type="synonym">Barilius grahami</name>
    <dbReference type="NCBI Taxonomy" id="495550"/>
    <lineage>
        <taxon>Eukaryota</taxon>
        <taxon>Metazoa</taxon>
        <taxon>Chordata</taxon>
        <taxon>Craniata</taxon>
        <taxon>Vertebrata</taxon>
        <taxon>Euteleostomi</taxon>
        <taxon>Actinopterygii</taxon>
        <taxon>Neopterygii</taxon>
        <taxon>Teleostei</taxon>
        <taxon>Ostariophysi</taxon>
        <taxon>Cypriniformes</taxon>
        <taxon>Xenocyprididae</taxon>
        <taxon>Xenocypridinae</taxon>
        <taxon>Xenocypridinae incertae sedis</taxon>
        <taxon>Anabarilius</taxon>
    </lineage>
</organism>